<proteinExistence type="predicted"/>
<dbReference type="Gene3D" id="1.25.10.10">
    <property type="entry name" value="Leucine-rich Repeat Variant"/>
    <property type="match status" value="1"/>
</dbReference>
<dbReference type="InterPro" id="IPR002554">
    <property type="entry name" value="PP2A_B56"/>
</dbReference>
<dbReference type="GO" id="GO:0072542">
    <property type="term" value="F:protein phosphatase activator activity"/>
    <property type="evidence" value="ECO:0000318"/>
    <property type="project" value="GO_Central"/>
</dbReference>
<gene>
    <name evidence="2" type="ORF">TVAG_060480</name>
</gene>
<dbReference type="EMBL" id="DS113353">
    <property type="protein sequence ID" value="EAY09672.1"/>
    <property type="molecule type" value="Genomic_DNA"/>
</dbReference>
<dbReference type="VEuPathDB" id="TrichDB:TVAG_060480"/>
<organism evidence="2 3">
    <name type="scientific">Trichomonas vaginalis (strain ATCC PRA-98 / G3)</name>
    <dbReference type="NCBI Taxonomy" id="412133"/>
    <lineage>
        <taxon>Eukaryota</taxon>
        <taxon>Metamonada</taxon>
        <taxon>Parabasalia</taxon>
        <taxon>Trichomonadida</taxon>
        <taxon>Trichomonadidae</taxon>
        <taxon>Trichomonas</taxon>
    </lineage>
</organism>
<feature type="region of interest" description="Disordered" evidence="1">
    <location>
        <begin position="70"/>
        <end position="130"/>
    </location>
</feature>
<keyword evidence="3" id="KW-1185">Reference proteome</keyword>
<dbReference type="PANTHER" id="PTHR10257:SF3">
    <property type="entry name" value="SERINE_THREONINE-PROTEIN PHOSPHATASE 2A 56 KDA REGULATORY SUBUNIT GAMMA ISOFORM"/>
    <property type="match status" value="1"/>
</dbReference>
<reference evidence="2" key="1">
    <citation type="submission" date="2006-10" db="EMBL/GenBank/DDBJ databases">
        <authorList>
            <person name="Amadeo P."/>
            <person name="Zhao Q."/>
            <person name="Wortman J."/>
            <person name="Fraser-Liggett C."/>
            <person name="Carlton J."/>
        </authorList>
    </citation>
    <scope>NUCLEOTIDE SEQUENCE</scope>
    <source>
        <strain evidence="2">G3</strain>
    </source>
</reference>
<dbReference type="Proteomes" id="UP000001542">
    <property type="component" value="Unassembled WGS sequence"/>
</dbReference>
<dbReference type="GO" id="GO:0007165">
    <property type="term" value="P:signal transduction"/>
    <property type="evidence" value="ECO:0007669"/>
    <property type="project" value="InterPro"/>
</dbReference>
<evidence type="ECO:0008006" key="4">
    <source>
        <dbReference type="Google" id="ProtNLM"/>
    </source>
</evidence>
<dbReference type="VEuPathDB" id="TrichDB:TVAGG3_0311840"/>
<feature type="compositionally biased region" description="Polar residues" evidence="1">
    <location>
        <begin position="77"/>
        <end position="88"/>
    </location>
</feature>
<dbReference type="SMR" id="A2ECH7"/>
<dbReference type="STRING" id="5722.A2ECH7"/>
<name>A2ECH7_TRIV3</name>
<reference evidence="2" key="2">
    <citation type="journal article" date="2007" name="Science">
        <title>Draft genome sequence of the sexually transmitted pathogen Trichomonas vaginalis.</title>
        <authorList>
            <person name="Carlton J.M."/>
            <person name="Hirt R.P."/>
            <person name="Silva J.C."/>
            <person name="Delcher A.L."/>
            <person name="Schatz M."/>
            <person name="Zhao Q."/>
            <person name="Wortman J.R."/>
            <person name="Bidwell S.L."/>
            <person name="Alsmark U.C.M."/>
            <person name="Besteiro S."/>
            <person name="Sicheritz-Ponten T."/>
            <person name="Noel C.J."/>
            <person name="Dacks J.B."/>
            <person name="Foster P.G."/>
            <person name="Simillion C."/>
            <person name="Van de Peer Y."/>
            <person name="Miranda-Saavedra D."/>
            <person name="Barton G.J."/>
            <person name="Westrop G.D."/>
            <person name="Mueller S."/>
            <person name="Dessi D."/>
            <person name="Fiori P.L."/>
            <person name="Ren Q."/>
            <person name="Paulsen I."/>
            <person name="Zhang H."/>
            <person name="Bastida-Corcuera F.D."/>
            <person name="Simoes-Barbosa A."/>
            <person name="Brown M.T."/>
            <person name="Hayes R.D."/>
            <person name="Mukherjee M."/>
            <person name="Okumura C.Y."/>
            <person name="Schneider R."/>
            <person name="Smith A.J."/>
            <person name="Vanacova S."/>
            <person name="Villalvazo M."/>
            <person name="Haas B.J."/>
            <person name="Pertea M."/>
            <person name="Feldblyum T.V."/>
            <person name="Utterback T.R."/>
            <person name="Shu C.L."/>
            <person name="Osoegawa K."/>
            <person name="de Jong P.J."/>
            <person name="Hrdy I."/>
            <person name="Horvathova L."/>
            <person name="Zubacova Z."/>
            <person name="Dolezal P."/>
            <person name="Malik S.B."/>
            <person name="Logsdon J.M. Jr."/>
            <person name="Henze K."/>
            <person name="Gupta A."/>
            <person name="Wang C.C."/>
            <person name="Dunne R.L."/>
            <person name="Upcroft J.A."/>
            <person name="Upcroft P."/>
            <person name="White O."/>
            <person name="Salzberg S.L."/>
            <person name="Tang P."/>
            <person name="Chiu C.-H."/>
            <person name="Lee Y.-S."/>
            <person name="Embley T.M."/>
            <person name="Coombs G.H."/>
            <person name="Mottram J.C."/>
            <person name="Tachezy J."/>
            <person name="Fraser-Liggett C.M."/>
            <person name="Johnson P.J."/>
        </authorList>
    </citation>
    <scope>NUCLEOTIDE SEQUENCE [LARGE SCALE GENOMIC DNA]</scope>
    <source>
        <strain evidence="2">G3</strain>
    </source>
</reference>
<dbReference type="PANTHER" id="PTHR10257">
    <property type="entry name" value="SERINE/THREONINE PROTEIN PHOSPHATASE 2A PP2A REGULATORY SUBUNIT B"/>
    <property type="match status" value="1"/>
</dbReference>
<dbReference type="InterPro" id="IPR016024">
    <property type="entry name" value="ARM-type_fold"/>
</dbReference>
<dbReference type="GO" id="GO:0000159">
    <property type="term" value="C:protein phosphatase type 2A complex"/>
    <property type="evidence" value="ECO:0007669"/>
    <property type="project" value="InterPro"/>
</dbReference>
<sequence>MSYSTSYMNHSITIKILYDKIEFLRNNSCALCMFSSIIDDLQLFTLGRTNKRQFFYFKLQKKINSRKIKVPVKASRPATSVPTVTGQRLPTRANPTPPTPKGEPTKPIKKPTTQQKAKLQSPKKGRNNSNMKLASKLQIPSEINGPDLSVAERPLPDSFSPQFVTIFAAKASVATTELEQPVDIESPIFKFKSQCMSDICKYLDNDKADVPEDLRTMIVNIIAANCIRKLPFVPKEQMYLDDFTFPAYSMPLHPTIGYSILIRFFQLYPADNSFTVTFLRRLIDMTASFDGTEREMLILFFTHILKAKPDVVHGVIGRIEELIVDFMSTGLCPTRIWACMKILNQYFVSIDPSMFSDFFLQIIAPLCNHDFFTFFDLQYSEMSVLFPEHGASVVDIMLKHWPRQSIPKQVSFIFNIMIILPNLEEEEVNALTPPFFKILAECINMHSPRLALTAINIWTNDEGADFVARMKNLIFPYYAPAIFQAMEKHWNEDVRAAATDTSSFLMTIDEELALAATTADNIKSEADTMENWLMMAQAASEKSGIDISGFDAKVRSTFLR</sequence>
<dbReference type="SUPFAM" id="SSF48371">
    <property type="entry name" value="ARM repeat"/>
    <property type="match status" value="1"/>
</dbReference>
<accession>A2ECH7</accession>
<evidence type="ECO:0000313" key="2">
    <source>
        <dbReference type="EMBL" id="EAY09672.1"/>
    </source>
</evidence>
<dbReference type="Pfam" id="PF01603">
    <property type="entry name" value="B56"/>
    <property type="match status" value="1"/>
</dbReference>
<evidence type="ECO:0000313" key="3">
    <source>
        <dbReference type="Proteomes" id="UP000001542"/>
    </source>
</evidence>
<evidence type="ECO:0000256" key="1">
    <source>
        <dbReference type="SAM" id="MobiDB-lite"/>
    </source>
</evidence>
<dbReference type="InterPro" id="IPR011989">
    <property type="entry name" value="ARM-like"/>
</dbReference>
<protein>
    <recommendedName>
        <fullName evidence="4">Phosphoprotein phosphatase</fullName>
    </recommendedName>
</protein>
<dbReference type="eggNOG" id="KOG2085">
    <property type="taxonomic scope" value="Eukaryota"/>
</dbReference>
<dbReference type="AlphaFoldDB" id="A2ECH7"/>
<dbReference type="InParanoid" id="A2ECH7"/>
<dbReference type="KEGG" id="tva:4767595"/>
<dbReference type="GO" id="GO:0051177">
    <property type="term" value="P:meiotic sister chromatid cohesion"/>
    <property type="evidence" value="ECO:0000318"/>
    <property type="project" value="GO_Central"/>
</dbReference>
<dbReference type="FunFam" id="1.25.10.10:FF:000331">
    <property type="entry name" value="Phosphoprotein phosphatase, putative"/>
    <property type="match status" value="1"/>
</dbReference>